<evidence type="ECO:0000313" key="2">
    <source>
        <dbReference type="Proteomes" id="UP000054632"/>
    </source>
</evidence>
<dbReference type="EMBL" id="JYDR01000027">
    <property type="protein sequence ID" value="KRY74259.1"/>
    <property type="molecule type" value="Genomic_DNA"/>
</dbReference>
<sequence length="152" mass="16987">MAQSTYKRSYSSLLVSVSCATSYGAPAPRIAVIHLPHHRHTTPARNTRTKLPLDPTSQHLRFRNPRFLSQAGRPAEAQLGKSGRNNLAPGCWESCLELLSLRLFKNHKQLSPDQVVRQIFPLWNGALQISGYTWADLSSKSKNIRRVAVCPS</sequence>
<gene>
    <name evidence="1" type="ORF">T4A_10533</name>
</gene>
<evidence type="ECO:0000313" key="1">
    <source>
        <dbReference type="EMBL" id="KRY74259.1"/>
    </source>
</evidence>
<proteinExistence type="predicted"/>
<organism evidence="1 2">
    <name type="scientific">Trichinella pseudospiralis</name>
    <name type="common">Parasitic roundworm</name>
    <dbReference type="NCBI Taxonomy" id="6337"/>
    <lineage>
        <taxon>Eukaryota</taxon>
        <taxon>Metazoa</taxon>
        <taxon>Ecdysozoa</taxon>
        <taxon>Nematoda</taxon>
        <taxon>Enoplea</taxon>
        <taxon>Dorylaimia</taxon>
        <taxon>Trichinellida</taxon>
        <taxon>Trichinellidae</taxon>
        <taxon>Trichinella</taxon>
    </lineage>
</organism>
<dbReference type="PROSITE" id="PS51257">
    <property type="entry name" value="PROKAR_LIPOPROTEIN"/>
    <property type="match status" value="1"/>
</dbReference>
<comment type="caution">
    <text evidence="1">The sequence shown here is derived from an EMBL/GenBank/DDBJ whole genome shotgun (WGS) entry which is preliminary data.</text>
</comment>
<dbReference type="Proteomes" id="UP000054632">
    <property type="component" value="Unassembled WGS sequence"/>
</dbReference>
<dbReference type="AlphaFoldDB" id="A0A0V1EMN6"/>
<protein>
    <submittedName>
        <fullName evidence="1">Uncharacterized protein</fullName>
    </submittedName>
</protein>
<accession>A0A0V1EMN6</accession>
<name>A0A0V1EMN6_TRIPS</name>
<reference evidence="1 2" key="1">
    <citation type="submission" date="2015-01" db="EMBL/GenBank/DDBJ databases">
        <title>Evolution of Trichinella species and genotypes.</title>
        <authorList>
            <person name="Korhonen P.K."/>
            <person name="Edoardo P."/>
            <person name="Giuseppe L.R."/>
            <person name="Gasser R.B."/>
        </authorList>
    </citation>
    <scope>NUCLEOTIDE SEQUENCE [LARGE SCALE GENOMIC DNA]</scope>
    <source>
        <strain evidence="1">ISS13</strain>
    </source>
</reference>